<name>A0A3N2C1J1_9MICO</name>
<dbReference type="InterPro" id="IPR001296">
    <property type="entry name" value="Glyco_trans_1"/>
</dbReference>
<protein>
    <submittedName>
        <fullName evidence="3">Poly(Glycerol-phosphate) alpha-glucosyltransferase</fullName>
    </submittedName>
</protein>
<keyword evidence="4" id="KW-1185">Reference proteome</keyword>
<dbReference type="AlphaFoldDB" id="A0A3N2C1J1"/>
<dbReference type="PANTHER" id="PTHR12526">
    <property type="entry name" value="GLYCOSYLTRANSFERASE"/>
    <property type="match status" value="1"/>
</dbReference>
<comment type="caution">
    <text evidence="3">The sequence shown here is derived from an EMBL/GenBank/DDBJ whole genome shotgun (WGS) entry which is preliminary data.</text>
</comment>
<dbReference type="Pfam" id="PF00534">
    <property type="entry name" value="Glycos_transf_1"/>
    <property type="match status" value="1"/>
</dbReference>
<evidence type="ECO:0000259" key="2">
    <source>
        <dbReference type="Pfam" id="PF00534"/>
    </source>
</evidence>
<evidence type="ECO:0000256" key="1">
    <source>
        <dbReference type="ARBA" id="ARBA00022679"/>
    </source>
</evidence>
<keyword evidence="1 3" id="KW-0808">Transferase</keyword>
<feature type="domain" description="Glycosyl transferase family 1" evidence="2">
    <location>
        <begin position="318"/>
        <end position="468"/>
    </location>
</feature>
<dbReference type="GO" id="GO:0016757">
    <property type="term" value="F:glycosyltransferase activity"/>
    <property type="evidence" value="ECO:0007669"/>
    <property type="project" value="InterPro"/>
</dbReference>
<dbReference type="Proteomes" id="UP000266915">
    <property type="component" value="Unassembled WGS sequence"/>
</dbReference>
<accession>A0A3N2C1J1</accession>
<dbReference type="Gene3D" id="3.40.50.2000">
    <property type="entry name" value="Glycogen Phosphorylase B"/>
    <property type="match status" value="3"/>
</dbReference>
<dbReference type="EMBL" id="RKHL01000001">
    <property type="protein sequence ID" value="ROR81371.1"/>
    <property type="molecule type" value="Genomic_DNA"/>
</dbReference>
<evidence type="ECO:0000313" key="4">
    <source>
        <dbReference type="Proteomes" id="UP000266915"/>
    </source>
</evidence>
<dbReference type="SUPFAM" id="SSF53756">
    <property type="entry name" value="UDP-Glycosyltransferase/glycogen phosphorylase"/>
    <property type="match status" value="1"/>
</dbReference>
<sequence>MRHPSRSIAYRRRVRLPFLRRPQKPFPEGRHFAVTWGLSDDFGGMTEAMLQRSRAFIRLAGTPVDVITFDHRPDYPELEGRLRTRGDLIDGLRVVNLWDWLRDNPLPGGSLDLARHGFTPLPLDDLGTERRRGDAVLSRERHDDAGQILQVDVYRADGTLLLSDRRDTRERGVKGGRSVVLCDEQGSPVRSWGRIWSLYRAWFDALTAGAPAWMIVDSKTIAPFVLSYRKRNVVTAHVVHASHLQGTERPHGRLRESRRAVFEALDDFDLVALLSDRQLADVTTMLGEHASLSVIPNSRELVAPEVARAPRPRSRGMFLGSLTARKRPAHAIRAVLATTSTDGPPPTLDVYGGGELLDELQSLLIAEDPEHRVVLHGYDRSARQQLGSGSFLVMTSTSEGFPLVLIEAMAAGCLPIVVDVPYGPADIVRDGWNGFLVPSAEPAVVSAAIERLLALPEAEVDAMRRNARTTAEQYDDEAVTRRWAQELHAAARRKKRNALVPRVG</sequence>
<gene>
    <name evidence="3" type="ORF">EDD42_1428</name>
</gene>
<proteinExistence type="predicted"/>
<dbReference type="PANTHER" id="PTHR12526:SF630">
    <property type="entry name" value="GLYCOSYLTRANSFERASE"/>
    <property type="match status" value="1"/>
</dbReference>
<reference evidence="3 4" key="1">
    <citation type="submission" date="2018-11" db="EMBL/GenBank/DDBJ databases">
        <title>Sequencing the genomes of 1000 actinobacteria strains.</title>
        <authorList>
            <person name="Klenk H.-P."/>
        </authorList>
    </citation>
    <scope>NUCLEOTIDE SEQUENCE [LARGE SCALE GENOMIC DNA]</scope>
    <source>
        <strain evidence="3 4">DSM 14012</strain>
    </source>
</reference>
<evidence type="ECO:0000313" key="3">
    <source>
        <dbReference type="EMBL" id="ROR81371.1"/>
    </source>
</evidence>
<organism evidence="3 4">
    <name type="scientific">Plantibacter flavus</name>
    <dbReference type="NCBI Taxonomy" id="150123"/>
    <lineage>
        <taxon>Bacteria</taxon>
        <taxon>Bacillati</taxon>
        <taxon>Actinomycetota</taxon>
        <taxon>Actinomycetes</taxon>
        <taxon>Micrococcales</taxon>
        <taxon>Microbacteriaceae</taxon>
        <taxon>Plantibacter</taxon>
    </lineage>
</organism>